<reference evidence="1" key="1">
    <citation type="submission" date="2021-05" db="EMBL/GenBank/DDBJ databases">
        <authorList>
            <person name="Pan Q."/>
            <person name="Jouanno E."/>
            <person name="Zahm M."/>
            <person name="Klopp C."/>
            <person name="Cabau C."/>
            <person name="Louis A."/>
            <person name="Berthelot C."/>
            <person name="Parey E."/>
            <person name="Roest Crollius H."/>
            <person name="Montfort J."/>
            <person name="Robinson-Rechavi M."/>
            <person name="Bouchez O."/>
            <person name="Lampietro C."/>
            <person name="Lopez Roques C."/>
            <person name="Donnadieu C."/>
            <person name="Postlethwait J."/>
            <person name="Bobe J."/>
            <person name="Dillon D."/>
            <person name="Chandos A."/>
            <person name="von Hippel F."/>
            <person name="Guiguen Y."/>
        </authorList>
    </citation>
    <scope>NUCLEOTIDE SEQUENCE</scope>
    <source>
        <strain evidence="1">YG-Jan2019</strain>
    </source>
</reference>
<name>A0ACC2GS95_DALPE</name>
<keyword evidence="2" id="KW-1185">Reference proteome</keyword>
<sequence length="105" mass="11328">MYGRQAAGLSILREIGNDREQCLGQAPSCANMRMSLQYGSGGKPEAPGPSLHRCIHQLMATATKPQSYVTATDGIPIWLQPADHQTTVMRGSSRHGPSHRSSGRL</sequence>
<dbReference type="Proteomes" id="UP001157502">
    <property type="component" value="Chromosome 10"/>
</dbReference>
<gene>
    <name evidence="1" type="ORF">DPEC_G00132450</name>
</gene>
<comment type="caution">
    <text evidence="1">The sequence shown here is derived from an EMBL/GenBank/DDBJ whole genome shotgun (WGS) entry which is preliminary data.</text>
</comment>
<protein>
    <submittedName>
        <fullName evidence="1">Uncharacterized protein</fullName>
    </submittedName>
</protein>
<dbReference type="EMBL" id="CM055737">
    <property type="protein sequence ID" value="KAJ8006308.1"/>
    <property type="molecule type" value="Genomic_DNA"/>
</dbReference>
<evidence type="ECO:0000313" key="1">
    <source>
        <dbReference type="EMBL" id="KAJ8006308.1"/>
    </source>
</evidence>
<evidence type="ECO:0000313" key="2">
    <source>
        <dbReference type="Proteomes" id="UP001157502"/>
    </source>
</evidence>
<organism evidence="1 2">
    <name type="scientific">Dallia pectoralis</name>
    <name type="common">Alaska blackfish</name>
    <dbReference type="NCBI Taxonomy" id="75939"/>
    <lineage>
        <taxon>Eukaryota</taxon>
        <taxon>Metazoa</taxon>
        <taxon>Chordata</taxon>
        <taxon>Craniata</taxon>
        <taxon>Vertebrata</taxon>
        <taxon>Euteleostomi</taxon>
        <taxon>Actinopterygii</taxon>
        <taxon>Neopterygii</taxon>
        <taxon>Teleostei</taxon>
        <taxon>Protacanthopterygii</taxon>
        <taxon>Esociformes</taxon>
        <taxon>Umbridae</taxon>
        <taxon>Dallia</taxon>
    </lineage>
</organism>
<accession>A0ACC2GS95</accession>
<proteinExistence type="predicted"/>